<dbReference type="InterPro" id="IPR015300">
    <property type="entry name" value="DNA-bd_pseudobarrel_sf"/>
</dbReference>
<dbReference type="InterPro" id="IPR003340">
    <property type="entry name" value="B3_DNA-bd"/>
</dbReference>
<dbReference type="Gene3D" id="2.40.330.10">
    <property type="entry name" value="DNA-binding pseudobarrel domain"/>
    <property type="match status" value="1"/>
</dbReference>
<keyword evidence="3" id="KW-0132">Cell division</keyword>
<dbReference type="GO" id="GO:0072686">
    <property type="term" value="C:mitotic spindle"/>
    <property type="evidence" value="ECO:0007669"/>
    <property type="project" value="TreeGrafter"/>
</dbReference>
<comment type="subcellular location">
    <subcellularLocation>
        <location evidence="1">Nucleus</location>
    </subcellularLocation>
</comment>
<dbReference type="GO" id="GO:0051315">
    <property type="term" value="P:attachment of mitotic spindle microtubules to kinetochore"/>
    <property type="evidence" value="ECO:0007669"/>
    <property type="project" value="TreeGrafter"/>
</dbReference>
<evidence type="ECO:0000256" key="7">
    <source>
        <dbReference type="ARBA" id="ARBA00023163"/>
    </source>
</evidence>
<keyword evidence="9" id="KW-0131">Cell cycle</keyword>
<evidence type="ECO:0000256" key="9">
    <source>
        <dbReference type="ARBA" id="ARBA00023306"/>
    </source>
</evidence>
<accession>A0A4U6V8X8</accession>
<dbReference type="GO" id="GO:0005635">
    <property type="term" value="C:nuclear envelope"/>
    <property type="evidence" value="ECO:0007669"/>
    <property type="project" value="TreeGrafter"/>
</dbReference>
<evidence type="ECO:0008006" key="13">
    <source>
        <dbReference type="Google" id="ProtNLM"/>
    </source>
</evidence>
<name>A0A4U6V8X8_SETVI</name>
<keyword evidence="10" id="KW-0175">Coiled coil</keyword>
<keyword evidence="6" id="KW-0238">DNA-binding</keyword>
<keyword evidence="5" id="KW-0805">Transcription regulation</keyword>
<keyword evidence="8" id="KW-0539">Nucleus</keyword>
<dbReference type="GO" id="GO:0051301">
    <property type="term" value="P:cell division"/>
    <property type="evidence" value="ECO:0007669"/>
    <property type="project" value="UniProtKB-KW"/>
</dbReference>
<dbReference type="GO" id="GO:0000776">
    <property type="term" value="C:kinetochore"/>
    <property type="evidence" value="ECO:0007669"/>
    <property type="project" value="TreeGrafter"/>
</dbReference>
<keyword evidence="12" id="KW-1185">Reference proteome</keyword>
<evidence type="ECO:0000256" key="8">
    <source>
        <dbReference type="ARBA" id="ARBA00023242"/>
    </source>
</evidence>
<comment type="similarity">
    <text evidence="2">Belongs to the MAD1 family.</text>
</comment>
<dbReference type="SUPFAM" id="SSF101936">
    <property type="entry name" value="DNA-binding pseudobarrel domain"/>
    <property type="match status" value="1"/>
</dbReference>
<dbReference type="PANTHER" id="PTHR23168:SF0">
    <property type="entry name" value="MITOTIC SPINDLE ASSEMBLY CHECKPOINT PROTEIN MAD1"/>
    <property type="match status" value="1"/>
</dbReference>
<dbReference type="Proteomes" id="UP000298652">
    <property type="component" value="Chromosome 3"/>
</dbReference>
<feature type="coiled-coil region" evidence="10">
    <location>
        <begin position="226"/>
        <end position="253"/>
    </location>
</feature>
<evidence type="ECO:0000313" key="11">
    <source>
        <dbReference type="EMBL" id="TKW24962.1"/>
    </source>
</evidence>
<evidence type="ECO:0000256" key="4">
    <source>
        <dbReference type="ARBA" id="ARBA00022776"/>
    </source>
</evidence>
<evidence type="ECO:0000256" key="6">
    <source>
        <dbReference type="ARBA" id="ARBA00023125"/>
    </source>
</evidence>
<gene>
    <name evidence="11" type="ORF">SEVIR_3G085000v2</name>
</gene>
<proteinExistence type="inferred from homology"/>
<dbReference type="GO" id="GO:0007094">
    <property type="term" value="P:mitotic spindle assembly checkpoint signaling"/>
    <property type="evidence" value="ECO:0007669"/>
    <property type="project" value="InterPro"/>
</dbReference>
<dbReference type="AlphaFoldDB" id="A0A4U6V8X8"/>
<protein>
    <recommendedName>
        <fullName evidence="13">TF-B3 domain-containing protein</fullName>
    </recommendedName>
</protein>
<keyword evidence="4" id="KW-0498">Mitosis</keyword>
<dbReference type="EMBL" id="CM016554">
    <property type="protein sequence ID" value="TKW24962.1"/>
    <property type="molecule type" value="Genomic_DNA"/>
</dbReference>
<evidence type="ECO:0000256" key="5">
    <source>
        <dbReference type="ARBA" id="ARBA00023015"/>
    </source>
</evidence>
<reference evidence="11" key="1">
    <citation type="submission" date="2019-03" db="EMBL/GenBank/DDBJ databases">
        <title>WGS assembly of Setaria viridis.</title>
        <authorList>
            <person name="Huang P."/>
            <person name="Jenkins J."/>
            <person name="Grimwood J."/>
            <person name="Barry K."/>
            <person name="Healey A."/>
            <person name="Mamidi S."/>
            <person name="Sreedasyam A."/>
            <person name="Shu S."/>
            <person name="Feldman M."/>
            <person name="Wu J."/>
            <person name="Yu Y."/>
            <person name="Chen C."/>
            <person name="Johnson J."/>
            <person name="Rokhsar D."/>
            <person name="Baxter I."/>
            <person name="Schmutz J."/>
            <person name="Brutnell T."/>
            <person name="Kellogg E."/>
        </authorList>
    </citation>
    <scope>NUCLEOTIDE SEQUENCE [LARGE SCALE GENOMIC DNA]</scope>
</reference>
<dbReference type="InterPro" id="IPR008672">
    <property type="entry name" value="Mad1"/>
</dbReference>
<evidence type="ECO:0000256" key="10">
    <source>
        <dbReference type="SAM" id="Coils"/>
    </source>
</evidence>
<evidence type="ECO:0000256" key="1">
    <source>
        <dbReference type="ARBA" id="ARBA00004123"/>
    </source>
</evidence>
<evidence type="ECO:0000256" key="2">
    <source>
        <dbReference type="ARBA" id="ARBA00008029"/>
    </source>
</evidence>
<dbReference type="Gramene" id="TKW24962">
    <property type="protein sequence ID" value="TKW24962"/>
    <property type="gene ID" value="SEVIR_3G085000v2"/>
</dbReference>
<evidence type="ECO:0000313" key="12">
    <source>
        <dbReference type="Proteomes" id="UP000298652"/>
    </source>
</evidence>
<evidence type="ECO:0000256" key="3">
    <source>
        <dbReference type="ARBA" id="ARBA00022618"/>
    </source>
</evidence>
<dbReference type="GO" id="GO:0003677">
    <property type="term" value="F:DNA binding"/>
    <property type="evidence" value="ECO:0007669"/>
    <property type="project" value="UniProtKB-KW"/>
</dbReference>
<keyword evidence="7" id="KW-0804">Transcription</keyword>
<sequence>MAENPVAGGADRVAAAAAAQVEGRVALGDLSNVVAGGYRLGGPDSVLKEKEVGEARKLKSCYKNVEGLKEKLLKEQGHRERAEMELPKLKTIEAKADKLELEFGSCEVLLSDKPDVPPYGYVPQKQALTNLNEVGEATHAKDGAESATGEVNWLAHPLAAVSEERDKQMKDQSMLTKQETINDDDTSLKDMLSGLHGMDKIFIALDRTMDELSSRQKGERVLDERLSIERSKVQSLEQVIDQLRSQVALLQSKLHHGDNSSSSTKVPCAIDSLVVDTEAKPNLNETEDLLWAVEELKGQTGGAKKQPVFIEICDDEDTCMWCDDDGEKPSLISNDSGSGEPGSESWQFTGNYEWFFRGNKLMLSSGMKKHLRELCGCVPPEIPFYIYQMNKSNLKRRGKMRLSARYISKPLLSCLDKGVGYAHFEVDGEDRGTVRVQLNADGRASLTSGWENVVEAKDIKVGDICALHFKVSDGVLKLSVYVFHAVRHLVCVR</sequence>
<organism evidence="11 12">
    <name type="scientific">Setaria viridis</name>
    <name type="common">Green bristlegrass</name>
    <name type="synonym">Setaria italica subsp. viridis</name>
    <dbReference type="NCBI Taxonomy" id="4556"/>
    <lineage>
        <taxon>Eukaryota</taxon>
        <taxon>Viridiplantae</taxon>
        <taxon>Streptophyta</taxon>
        <taxon>Embryophyta</taxon>
        <taxon>Tracheophyta</taxon>
        <taxon>Spermatophyta</taxon>
        <taxon>Magnoliopsida</taxon>
        <taxon>Liliopsida</taxon>
        <taxon>Poales</taxon>
        <taxon>Poaceae</taxon>
        <taxon>PACMAD clade</taxon>
        <taxon>Panicoideae</taxon>
        <taxon>Panicodae</taxon>
        <taxon>Paniceae</taxon>
        <taxon>Cenchrinae</taxon>
        <taxon>Setaria</taxon>
    </lineage>
</organism>
<dbReference type="CDD" id="cd10017">
    <property type="entry name" value="B3_DNA"/>
    <property type="match status" value="1"/>
</dbReference>
<dbReference type="OMA" id="HEWFFCA"/>
<dbReference type="PANTHER" id="PTHR23168">
    <property type="entry name" value="MITOTIC SPINDLE ASSEMBLY CHECKPOINT PROTEIN MAD1 MITOTIC ARREST DEFICIENT-LIKE PROTEIN 1"/>
    <property type="match status" value="1"/>
</dbReference>